<accession>A0ABQ3QQT1</accession>
<feature type="region of interest" description="Disordered" evidence="1">
    <location>
        <begin position="38"/>
        <end position="67"/>
    </location>
</feature>
<keyword evidence="3" id="KW-1185">Reference proteome</keyword>
<gene>
    <name evidence="2" type="ORF">Sviol_40340</name>
</gene>
<evidence type="ECO:0000313" key="2">
    <source>
        <dbReference type="EMBL" id="GHI39626.1"/>
    </source>
</evidence>
<evidence type="ECO:0000313" key="3">
    <source>
        <dbReference type="Proteomes" id="UP001050808"/>
    </source>
</evidence>
<protein>
    <submittedName>
        <fullName evidence="2">Uncharacterized protein</fullName>
    </submittedName>
</protein>
<reference evidence="2" key="1">
    <citation type="submission" date="2024-05" db="EMBL/GenBank/DDBJ databases">
        <title>Whole genome shotgun sequence of Streptomyces violascens NBRC 12920.</title>
        <authorList>
            <person name="Komaki H."/>
            <person name="Tamura T."/>
        </authorList>
    </citation>
    <scope>NUCLEOTIDE SEQUENCE</scope>
    <source>
        <strain evidence="2">NBRC 12920</strain>
    </source>
</reference>
<evidence type="ECO:0000256" key="1">
    <source>
        <dbReference type="SAM" id="MobiDB-lite"/>
    </source>
</evidence>
<organism evidence="2 3">
    <name type="scientific">Streptomyces violascens</name>
    <dbReference type="NCBI Taxonomy" id="67381"/>
    <lineage>
        <taxon>Bacteria</taxon>
        <taxon>Bacillati</taxon>
        <taxon>Actinomycetota</taxon>
        <taxon>Actinomycetes</taxon>
        <taxon>Kitasatosporales</taxon>
        <taxon>Streptomycetaceae</taxon>
        <taxon>Streptomyces</taxon>
    </lineage>
</organism>
<dbReference type="Proteomes" id="UP001050808">
    <property type="component" value="Unassembled WGS sequence"/>
</dbReference>
<sequence length="67" mass="7522">MITCARLVGHFRGLTWSDVRALSLRDFNTLTDQMIADLDAQQKQERRASRGRSGGSAQGERRTPVMT</sequence>
<proteinExistence type="predicted"/>
<dbReference type="EMBL" id="BNDY01000013">
    <property type="protein sequence ID" value="GHI39626.1"/>
    <property type="molecule type" value="Genomic_DNA"/>
</dbReference>
<name>A0ABQ3QQT1_9ACTN</name>
<comment type="caution">
    <text evidence="2">The sequence shown here is derived from an EMBL/GenBank/DDBJ whole genome shotgun (WGS) entry which is preliminary data.</text>
</comment>